<accession>A0AC35GKA0</accession>
<dbReference type="Proteomes" id="UP000887580">
    <property type="component" value="Unplaced"/>
</dbReference>
<name>A0AC35GKA0_9BILA</name>
<reference evidence="2" key="1">
    <citation type="submission" date="2022-11" db="UniProtKB">
        <authorList>
            <consortium name="WormBaseParasite"/>
        </authorList>
    </citation>
    <scope>IDENTIFICATION</scope>
</reference>
<proteinExistence type="predicted"/>
<dbReference type="WBParaSite" id="PS1159_v2.g5864.t1">
    <property type="protein sequence ID" value="PS1159_v2.g5864.t1"/>
    <property type="gene ID" value="PS1159_v2.g5864"/>
</dbReference>
<evidence type="ECO:0000313" key="1">
    <source>
        <dbReference type="Proteomes" id="UP000887580"/>
    </source>
</evidence>
<evidence type="ECO:0000313" key="2">
    <source>
        <dbReference type="WBParaSite" id="PS1159_v2.g5864.t1"/>
    </source>
</evidence>
<protein>
    <submittedName>
        <fullName evidence="2">Uncharacterized protein</fullName>
    </submittedName>
</protein>
<organism evidence="1 2">
    <name type="scientific">Panagrolaimus sp. PS1159</name>
    <dbReference type="NCBI Taxonomy" id="55785"/>
    <lineage>
        <taxon>Eukaryota</taxon>
        <taxon>Metazoa</taxon>
        <taxon>Ecdysozoa</taxon>
        <taxon>Nematoda</taxon>
        <taxon>Chromadorea</taxon>
        <taxon>Rhabditida</taxon>
        <taxon>Tylenchina</taxon>
        <taxon>Panagrolaimomorpha</taxon>
        <taxon>Panagrolaimoidea</taxon>
        <taxon>Panagrolaimidae</taxon>
        <taxon>Panagrolaimus</taxon>
    </lineage>
</organism>
<sequence length="195" mass="21405">MSSSHISHDSLNITRQILFEINPLFFPPPTIPIPTNDINPPVEFNYDFKTEHEAVIRYKKEQESIDANDDMVSRQTTIDIISKLSYLHISGSSKPKVQKENPIQERPLPSQQQTIAKSSIPTAASAPSLNSQLNYIQPSVSPSNGPQKQQPAIQLSSSIPTSSSSVPIPGASTTYAAGLLPTWTPPQLTLDDFLK</sequence>